<proteinExistence type="predicted"/>
<evidence type="ECO:0000313" key="1">
    <source>
        <dbReference type="EMBL" id="GAG77411.1"/>
    </source>
</evidence>
<gene>
    <name evidence="1" type="ORF">S01H4_25503</name>
</gene>
<protein>
    <submittedName>
        <fullName evidence="1">Uncharacterized protein</fullName>
    </submittedName>
</protein>
<comment type="caution">
    <text evidence="1">The sequence shown here is derived from an EMBL/GenBank/DDBJ whole genome shotgun (WGS) entry which is preliminary data.</text>
</comment>
<sequence>DAISGTTVNMTIKIVSGKNIVNKPFFFSLSGVGPLNTSFIFHKMR</sequence>
<feature type="non-terminal residue" evidence="1">
    <location>
        <position position="1"/>
    </location>
</feature>
<organism evidence="1">
    <name type="scientific">marine sediment metagenome</name>
    <dbReference type="NCBI Taxonomy" id="412755"/>
    <lineage>
        <taxon>unclassified sequences</taxon>
        <taxon>metagenomes</taxon>
        <taxon>ecological metagenomes</taxon>
    </lineage>
</organism>
<dbReference type="EMBL" id="BART01012144">
    <property type="protein sequence ID" value="GAG77411.1"/>
    <property type="molecule type" value="Genomic_DNA"/>
</dbReference>
<dbReference type="AlphaFoldDB" id="X1BZ36"/>
<accession>X1BZ36</accession>
<reference evidence="1" key="1">
    <citation type="journal article" date="2014" name="Front. Microbiol.">
        <title>High frequency of phylogenetically diverse reductive dehalogenase-homologous genes in deep subseafloor sedimentary metagenomes.</title>
        <authorList>
            <person name="Kawai M."/>
            <person name="Futagami T."/>
            <person name="Toyoda A."/>
            <person name="Takaki Y."/>
            <person name="Nishi S."/>
            <person name="Hori S."/>
            <person name="Arai W."/>
            <person name="Tsubouchi T."/>
            <person name="Morono Y."/>
            <person name="Uchiyama I."/>
            <person name="Ito T."/>
            <person name="Fujiyama A."/>
            <person name="Inagaki F."/>
            <person name="Takami H."/>
        </authorList>
    </citation>
    <scope>NUCLEOTIDE SEQUENCE</scope>
    <source>
        <strain evidence="1">Expedition CK06-06</strain>
    </source>
</reference>
<name>X1BZ36_9ZZZZ</name>